<dbReference type="InterPro" id="IPR046341">
    <property type="entry name" value="SET_dom_sf"/>
</dbReference>
<sequence length="462" mass="52632">MKDECSFEDDSYVFELMLGRRTLWIDASVDDGSYARLINDNHQSPNLIVKLVNVDGVPYAAFFAARNIEKGEEIEYNYGGPSHQYWWRKQNPSESYATVLADEQSAQSESVENGIISETSQVDLRRDSSSQQKSVVASDCEFEDYLSSGSSYVPDTDPEMEESDDDCFIPLIKRTLQKEKLHMQKCSDVTEPSPSTARFEEIHSNLSSQLYHFTKYSANINKNTAKIMKATYLIEDQDQKAEGIDKFVSILNMRWPSVFGDAEYAVVKSGQEKLRKPAQLPFESDIERVRKYTVQKTKSLLNEEYLMWGESEYKELCDLVVSRLTHFNERRGGEPSRMLLTEWKDAESGVWIDENAAENISNPVEKALLGKYKIAFQAGKGSKHLVPVLIPNDCLEALRKLSNSDIRKEAGVNPLNQFLFPYTRKSEDHVSGWHAVNEICKAAKISNKITATKMRHRASTIY</sequence>
<evidence type="ECO:0000313" key="2">
    <source>
        <dbReference type="EMBL" id="KAK6476632.1"/>
    </source>
</evidence>
<dbReference type="SUPFAM" id="SSF82199">
    <property type="entry name" value="SET domain"/>
    <property type="match status" value="1"/>
</dbReference>
<dbReference type="InterPro" id="IPR001214">
    <property type="entry name" value="SET_dom"/>
</dbReference>
<organism evidence="2 3">
    <name type="scientific">Huso huso</name>
    <name type="common">Beluga</name>
    <name type="synonym">Acipenser huso</name>
    <dbReference type="NCBI Taxonomy" id="61971"/>
    <lineage>
        <taxon>Eukaryota</taxon>
        <taxon>Metazoa</taxon>
        <taxon>Chordata</taxon>
        <taxon>Craniata</taxon>
        <taxon>Vertebrata</taxon>
        <taxon>Euteleostomi</taxon>
        <taxon>Actinopterygii</taxon>
        <taxon>Chondrostei</taxon>
        <taxon>Acipenseriformes</taxon>
        <taxon>Acipenseridae</taxon>
        <taxon>Huso</taxon>
    </lineage>
</organism>
<accession>A0ABR0YVJ9</accession>
<proteinExistence type="predicted"/>
<gene>
    <name evidence="2" type="ORF">HHUSO_G23081</name>
</gene>
<dbReference type="PROSITE" id="PS50280">
    <property type="entry name" value="SET"/>
    <property type="match status" value="1"/>
</dbReference>
<protein>
    <recommendedName>
        <fullName evidence="1">SET domain-containing protein</fullName>
    </recommendedName>
</protein>
<dbReference type="Proteomes" id="UP001369086">
    <property type="component" value="Unassembled WGS sequence"/>
</dbReference>
<name>A0ABR0YVJ9_HUSHU</name>
<feature type="domain" description="SET" evidence="1">
    <location>
        <begin position="1"/>
        <end position="79"/>
    </location>
</feature>
<comment type="caution">
    <text evidence="2">The sequence shown here is derived from an EMBL/GenBank/DDBJ whole genome shotgun (WGS) entry which is preliminary data.</text>
</comment>
<dbReference type="Gene3D" id="2.170.270.10">
    <property type="entry name" value="SET domain"/>
    <property type="match status" value="1"/>
</dbReference>
<dbReference type="PANTHER" id="PTHR33480:SF1">
    <property type="entry name" value="TYR RECOMBINASE DOMAIN-CONTAINING PROTEIN"/>
    <property type="match status" value="1"/>
</dbReference>
<dbReference type="EMBL" id="JAHFZB010000022">
    <property type="protein sequence ID" value="KAK6476632.1"/>
    <property type="molecule type" value="Genomic_DNA"/>
</dbReference>
<keyword evidence="3" id="KW-1185">Reference proteome</keyword>
<dbReference type="Pfam" id="PF00856">
    <property type="entry name" value="SET"/>
    <property type="match status" value="1"/>
</dbReference>
<dbReference type="PANTHER" id="PTHR33480">
    <property type="entry name" value="SET DOMAIN-CONTAINING PROTEIN-RELATED"/>
    <property type="match status" value="1"/>
</dbReference>
<evidence type="ECO:0000259" key="1">
    <source>
        <dbReference type="PROSITE" id="PS50280"/>
    </source>
</evidence>
<evidence type="ECO:0000313" key="3">
    <source>
        <dbReference type="Proteomes" id="UP001369086"/>
    </source>
</evidence>
<reference evidence="2 3" key="1">
    <citation type="submission" date="2021-05" db="EMBL/GenBank/DDBJ databases">
        <authorList>
            <person name="Zahm M."/>
            <person name="Klopp C."/>
            <person name="Cabau C."/>
            <person name="Kuhl H."/>
            <person name="Suciu R."/>
            <person name="Ciorpac M."/>
            <person name="Holostenco D."/>
            <person name="Gessner J."/>
            <person name="Wuertz S."/>
            <person name="Hohne C."/>
            <person name="Stock M."/>
            <person name="Gislard M."/>
            <person name="Lluch J."/>
            <person name="Milhes M."/>
            <person name="Lampietro C."/>
            <person name="Lopez Roques C."/>
            <person name="Donnadieu C."/>
            <person name="Du K."/>
            <person name="Schartl M."/>
            <person name="Guiguen Y."/>
        </authorList>
    </citation>
    <scope>NUCLEOTIDE SEQUENCE [LARGE SCALE GENOMIC DNA]</scope>
    <source>
        <strain evidence="2">Hh-F2</strain>
        <tissue evidence="2">Blood</tissue>
    </source>
</reference>